<keyword evidence="2" id="KW-0413">Isomerase</keyword>
<dbReference type="SUPFAM" id="SSF54506">
    <property type="entry name" value="Diaminopimelate epimerase-like"/>
    <property type="match status" value="2"/>
</dbReference>
<dbReference type="RefSeq" id="WP_094851479.1">
    <property type="nucleotide sequence ID" value="NZ_NEVM01000001.1"/>
</dbReference>
<evidence type="ECO:0000256" key="1">
    <source>
        <dbReference type="ARBA" id="ARBA00007673"/>
    </source>
</evidence>
<dbReference type="Proteomes" id="UP000216020">
    <property type="component" value="Unassembled WGS sequence"/>
</dbReference>
<dbReference type="GO" id="GO:0016853">
    <property type="term" value="F:isomerase activity"/>
    <property type="evidence" value="ECO:0007669"/>
    <property type="project" value="UniProtKB-KW"/>
</dbReference>
<sequence length="380" mass="39799">MNGDQLAISSVYMRGGTSRALFFKVSDLPESERERDAIFCAVLGTPDPYGRQLDGMGGGISSLSKIAIVGPSTRPDADVDYTFAQVPIDSAIVQYKGNCGNISSAVGPYAVDEGLVHATGDAATVRIHNTNTGKVIVSRFPLVGGRAAVQGDCVLPGIAGAGAPVRLSFLEPGGAVTGKLIPTDSRIENLELEGDWPSIEVSIVDAANPVVMLRADAIGLTGGETPAELDADSRALMYCEAIRRAAAVKIGIATDADDARLRVRSLPQVALLSSPSREDCHLRVRVMSTGQPHRATPLTGGMCVAAAIHLDGTVAHAMARRPTGEDVAIEHPSGILLVGAKVQEKDGRPHVCETSVYRTARRLMEGKVYVPAASVERSAA</sequence>
<keyword evidence="4" id="KW-1185">Reference proteome</keyword>
<comment type="caution">
    <text evidence="3">The sequence shown here is derived from an EMBL/GenBank/DDBJ whole genome shotgun (WGS) entry which is preliminary data.</text>
</comment>
<evidence type="ECO:0000313" key="4">
    <source>
        <dbReference type="Proteomes" id="UP000216020"/>
    </source>
</evidence>
<dbReference type="PANTHER" id="PTHR43709:SF2">
    <property type="entry name" value="DUF453 DOMAIN PROTEIN (AFU_ORTHOLOGUE AFUA_6G00360)"/>
    <property type="match status" value="1"/>
</dbReference>
<dbReference type="Gene3D" id="3.10.310.10">
    <property type="entry name" value="Diaminopimelate Epimerase, Chain A, domain 1"/>
    <property type="match status" value="2"/>
</dbReference>
<dbReference type="AlphaFoldDB" id="A0A261SIZ8"/>
<dbReference type="EMBL" id="NEVM01000001">
    <property type="protein sequence ID" value="OZI37374.1"/>
    <property type="molecule type" value="Genomic_DNA"/>
</dbReference>
<reference evidence="4" key="1">
    <citation type="submission" date="2017-05" db="EMBL/GenBank/DDBJ databases">
        <title>Complete and WGS of Bordetella genogroups.</title>
        <authorList>
            <person name="Spilker T."/>
            <person name="Lipuma J."/>
        </authorList>
    </citation>
    <scope>NUCLEOTIDE SEQUENCE [LARGE SCALE GENOMIC DNA]</scope>
    <source>
        <strain evidence="4">AU16122</strain>
    </source>
</reference>
<dbReference type="PANTHER" id="PTHR43709">
    <property type="entry name" value="ACONITATE ISOMERASE-RELATED"/>
    <property type="match status" value="1"/>
</dbReference>
<dbReference type="InterPro" id="IPR007400">
    <property type="entry name" value="PrpF-like"/>
</dbReference>
<proteinExistence type="inferred from homology"/>
<name>A0A261SIZ8_9BORD</name>
<dbReference type="Pfam" id="PF04303">
    <property type="entry name" value="PrpF"/>
    <property type="match status" value="1"/>
</dbReference>
<evidence type="ECO:0000256" key="2">
    <source>
        <dbReference type="ARBA" id="ARBA00023235"/>
    </source>
</evidence>
<evidence type="ECO:0008006" key="5">
    <source>
        <dbReference type="Google" id="ProtNLM"/>
    </source>
</evidence>
<accession>A0A261SIZ8</accession>
<gene>
    <name evidence="3" type="ORF">CAL29_02860</name>
</gene>
<organism evidence="3 4">
    <name type="scientific">Bordetella genomosp. 10</name>
    <dbReference type="NCBI Taxonomy" id="1416804"/>
    <lineage>
        <taxon>Bacteria</taxon>
        <taxon>Pseudomonadati</taxon>
        <taxon>Pseudomonadota</taxon>
        <taxon>Betaproteobacteria</taxon>
        <taxon>Burkholderiales</taxon>
        <taxon>Alcaligenaceae</taxon>
        <taxon>Bordetella</taxon>
    </lineage>
</organism>
<comment type="similarity">
    <text evidence="1">Belongs to the PrpF family.</text>
</comment>
<evidence type="ECO:0000313" key="3">
    <source>
        <dbReference type="EMBL" id="OZI37374.1"/>
    </source>
</evidence>
<dbReference type="OrthoDB" id="9779763at2"/>
<protein>
    <recommendedName>
        <fullName evidence="5">PrpF family protein</fullName>
    </recommendedName>
</protein>